<sequence>MTTLEKIFYKCNEFKIYPCLDESYCYTDTNIKIPKNYIGCIYSITNIDEILESISEEGSSIINYKIKSIKSTEKIINIFSTILIDYGFDPFIDNDVVSIVISYKDIFGNIKEEEYEIDEDDEDIDNDEEDTEDNDEDEDTEVNDEDEDTEVKDEEDDEDEDTEVKDEEDDDEDEEVKDEEDEEDKDEEDTEVEDNGEEDTEVKVEEEKEDTEEEKEDIEHEQETIEDEYTHEKLKKKYRAELVELAQNLGITTWKGKNIQKHLKSDIIDCIINQKK</sequence>
<reference evidence="2" key="1">
    <citation type="journal article" date="2020" name="Nature">
        <title>Giant virus diversity and host interactions through global metagenomics.</title>
        <authorList>
            <person name="Schulz F."/>
            <person name="Roux S."/>
            <person name="Paez-Espino D."/>
            <person name="Jungbluth S."/>
            <person name="Walsh D.A."/>
            <person name="Denef V.J."/>
            <person name="McMahon K.D."/>
            <person name="Konstantinidis K.T."/>
            <person name="Eloe-Fadrosh E.A."/>
            <person name="Kyrpides N.C."/>
            <person name="Woyke T."/>
        </authorList>
    </citation>
    <scope>NUCLEOTIDE SEQUENCE</scope>
    <source>
        <strain evidence="2">GVMAG-M-3300023179-111</strain>
    </source>
</reference>
<feature type="compositionally biased region" description="Acidic residues" evidence="1">
    <location>
        <begin position="113"/>
        <end position="200"/>
    </location>
</feature>
<dbReference type="EMBL" id="MN739717">
    <property type="protein sequence ID" value="QHT22647.1"/>
    <property type="molecule type" value="Genomic_DNA"/>
</dbReference>
<feature type="region of interest" description="Disordered" evidence="1">
    <location>
        <begin position="113"/>
        <end position="227"/>
    </location>
</feature>
<name>A0A6C0E0H3_9ZZZZ</name>
<organism evidence="2">
    <name type="scientific">viral metagenome</name>
    <dbReference type="NCBI Taxonomy" id="1070528"/>
    <lineage>
        <taxon>unclassified sequences</taxon>
        <taxon>metagenomes</taxon>
        <taxon>organismal metagenomes</taxon>
    </lineage>
</organism>
<proteinExistence type="predicted"/>
<feature type="compositionally biased region" description="Basic and acidic residues" evidence="1">
    <location>
        <begin position="217"/>
        <end position="227"/>
    </location>
</feature>
<feature type="compositionally biased region" description="Acidic residues" evidence="1">
    <location>
        <begin position="207"/>
        <end position="216"/>
    </location>
</feature>
<evidence type="ECO:0000313" key="2">
    <source>
        <dbReference type="EMBL" id="QHT22647.1"/>
    </source>
</evidence>
<dbReference type="AlphaFoldDB" id="A0A6C0E0H3"/>
<evidence type="ECO:0000256" key="1">
    <source>
        <dbReference type="SAM" id="MobiDB-lite"/>
    </source>
</evidence>
<protein>
    <submittedName>
        <fullName evidence="2">Uncharacterized protein</fullName>
    </submittedName>
</protein>
<accession>A0A6C0E0H3</accession>